<organism evidence="1 2">
    <name type="scientific">Phocaeicola massiliensis B84634 = Timone 84634 = DSM 17679 = JCM 13223</name>
    <dbReference type="NCBI Taxonomy" id="1121098"/>
    <lineage>
        <taxon>Bacteria</taxon>
        <taxon>Pseudomonadati</taxon>
        <taxon>Bacteroidota</taxon>
        <taxon>Bacteroidia</taxon>
        <taxon>Bacteroidales</taxon>
        <taxon>Bacteroidaceae</taxon>
        <taxon>Phocaeicola</taxon>
    </lineage>
</organism>
<dbReference type="SUPFAM" id="SSF49464">
    <property type="entry name" value="Carboxypeptidase regulatory domain-like"/>
    <property type="match status" value="1"/>
</dbReference>
<dbReference type="Pfam" id="PF13715">
    <property type="entry name" value="CarbopepD_reg_2"/>
    <property type="match status" value="1"/>
</dbReference>
<protein>
    <recommendedName>
        <fullName evidence="3">Outer membrane protein beta-barrel domain-containing protein</fullName>
    </recommendedName>
</protein>
<dbReference type="GeneID" id="60063403"/>
<dbReference type="RefSeq" id="WP_005936738.1">
    <property type="nucleotide sequence ID" value="NZ_KB890320.1"/>
</dbReference>
<evidence type="ECO:0000313" key="2">
    <source>
        <dbReference type="Proteomes" id="UP000017831"/>
    </source>
</evidence>
<dbReference type="STRING" id="1121098.HMPREF1534_00532"/>
<name>U6RMM6_9BACT</name>
<sequence length="669" mass="76714">MHKKIFFGLLILYIVLPLQAQYVVKGKIVDINKEEVPFSTIQLLGTDSVLVKGCISDSLGIFTFPNVQSGKYIVRISNVGYSTLYKDIQVSDSDNTLASFVLDGDDVLLDEVIIRGNSLIRKKDHVVVIPDKIQKKHAYSGYDLLYNLMIPGLNVNANKGVVKTARGEATLYINGVKAELREIQNLRPKDIEKVEYYDIPSGIYIGDIASINYVTKTYQLGGYVSLDGWQNIGYLSGNYNLGAKLDRNKWSYTFFGGYGMNKYNGIQENKTEKMNISDSYIHRTLVNQNALLRDNQQYAQFKVNYKAEKYNIYALAGLVGKSTPENNQSNLLHYENNTYEDVLSLSSTTEKNLKPSVCVDGIFYPTSRQRIHINITGNYAHNTYSRIYTENKLKSFTHADEDLYSFRALGVYNMTWKNSSLGVSFLHDHHISSSLYEGDYRSWQHLWRGESLLNLSYMQHLFDNKITLMINPGFSLLNYKLHTQPKCQDWTFRTNSWIRYQLHSNHQFSLGFAMGNFQPDISYVNTADQTIDFLRIQRGNPNLANPTIQEYFFTYDATLNPVNLQINSWHTRIKNNVSVDYYSEGEKLISSYLSNTTYDKWKLELIASCRISDKLRINSTLKYEKFKVAGGQGLSTDNFMASLQANYFIKSFTLSAWSKRHWIAGSWQS</sequence>
<dbReference type="AlphaFoldDB" id="U6RMM6"/>
<dbReference type="Proteomes" id="UP000017831">
    <property type="component" value="Unassembled WGS sequence"/>
</dbReference>
<evidence type="ECO:0000313" key="1">
    <source>
        <dbReference type="EMBL" id="EOA57765.1"/>
    </source>
</evidence>
<proteinExistence type="predicted"/>
<dbReference type="HOGENOM" id="CLU_019825_0_0_10"/>
<reference evidence="1 2" key="1">
    <citation type="submission" date="2013-04" db="EMBL/GenBank/DDBJ databases">
        <title>The Genome Sequence of Bacteroides massiliensis DSM 17679.</title>
        <authorList>
            <consortium name="The Broad Institute Genomics Platform"/>
            <person name="Earl A."/>
            <person name="Ward D."/>
            <person name="Feldgarden M."/>
            <person name="Gevers D."/>
            <person name="Martens E."/>
            <person name="Fenner L."/>
            <person name="Roux V."/>
            <person name="Mallet M.N."/>
            <person name="Raoult D."/>
            <person name="Walker B."/>
            <person name="Young S."/>
            <person name="Zeng Q."/>
            <person name="Gargeya S."/>
            <person name="Fitzgerald M."/>
            <person name="Haas B."/>
            <person name="Abouelleil A."/>
            <person name="Allen A.W."/>
            <person name="Alvarado L."/>
            <person name="Arachchi H.M."/>
            <person name="Berlin A.M."/>
            <person name="Chapman S.B."/>
            <person name="Gainer-Dewar J."/>
            <person name="Goldberg J."/>
            <person name="Griggs A."/>
            <person name="Gujja S."/>
            <person name="Hansen M."/>
            <person name="Howarth C."/>
            <person name="Imamovic A."/>
            <person name="Ireland A."/>
            <person name="Larimer J."/>
            <person name="McCowan C."/>
            <person name="Murphy C."/>
            <person name="Pearson M."/>
            <person name="Poon T.W."/>
            <person name="Priest M."/>
            <person name="Roberts A."/>
            <person name="Saif S."/>
            <person name="Shea T."/>
            <person name="Sisk P."/>
            <person name="Sykes S."/>
            <person name="Wortman J."/>
            <person name="Nusbaum C."/>
            <person name="Birren B."/>
        </authorList>
    </citation>
    <scope>NUCLEOTIDE SEQUENCE [LARGE SCALE GENOMIC DNA]</scope>
    <source>
        <strain evidence="2">B84634 / Timone 84634 / DSM 17679 / JCM 13223</strain>
    </source>
</reference>
<dbReference type="OrthoDB" id="1096970at2"/>
<dbReference type="eggNOG" id="COG4771">
    <property type="taxonomic scope" value="Bacteria"/>
</dbReference>
<dbReference type="EMBL" id="AQHY01000007">
    <property type="protein sequence ID" value="EOA57765.1"/>
    <property type="molecule type" value="Genomic_DNA"/>
</dbReference>
<evidence type="ECO:0008006" key="3">
    <source>
        <dbReference type="Google" id="ProtNLM"/>
    </source>
</evidence>
<comment type="caution">
    <text evidence="1">The sequence shown here is derived from an EMBL/GenBank/DDBJ whole genome shotgun (WGS) entry which is preliminary data.</text>
</comment>
<dbReference type="Gene3D" id="2.60.40.1120">
    <property type="entry name" value="Carboxypeptidase-like, regulatory domain"/>
    <property type="match status" value="1"/>
</dbReference>
<keyword evidence="2" id="KW-1185">Reference proteome</keyword>
<gene>
    <name evidence="1" type="ORF">HMPREF1534_00532</name>
</gene>
<dbReference type="PATRIC" id="fig|1121098.3.peg.541"/>
<dbReference type="SUPFAM" id="SSF56935">
    <property type="entry name" value="Porins"/>
    <property type="match status" value="1"/>
</dbReference>
<dbReference type="InterPro" id="IPR008969">
    <property type="entry name" value="CarboxyPept-like_regulatory"/>
</dbReference>
<accession>U6RMM6</accession>